<dbReference type="OrthoDB" id="10566440at2759"/>
<keyword evidence="1" id="KW-1133">Transmembrane helix</keyword>
<accession>A0A8X7UVG5</accession>
<reference evidence="2 3" key="1">
    <citation type="submission" date="2020-02" db="EMBL/GenBank/DDBJ databases">
        <authorList>
            <person name="Ma Q."/>
            <person name="Huang Y."/>
            <person name="Song X."/>
            <person name="Pei D."/>
        </authorList>
    </citation>
    <scope>NUCLEOTIDE SEQUENCE [LARGE SCALE GENOMIC DNA]</scope>
    <source>
        <strain evidence="2">Sxm20200214</strain>
        <tissue evidence="2">Leaf</tissue>
    </source>
</reference>
<keyword evidence="1" id="KW-0472">Membrane</keyword>
<keyword evidence="3" id="KW-1185">Reference proteome</keyword>
<organism evidence="2 3">
    <name type="scientific">Brassica carinata</name>
    <name type="common">Ethiopian mustard</name>
    <name type="synonym">Abyssinian cabbage</name>
    <dbReference type="NCBI Taxonomy" id="52824"/>
    <lineage>
        <taxon>Eukaryota</taxon>
        <taxon>Viridiplantae</taxon>
        <taxon>Streptophyta</taxon>
        <taxon>Embryophyta</taxon>
        <taxon>Tracheophyta</taxon>
        <taxon>Spermatophyta</taxon>
        <taxon>Magnoliopsida</taxon>
        <taxon>eudicotyledons</taxon>
        <taxon>Gunneridae</taxon>
        <taxon>Pentapetalae</taxon>
        <taxon>rosids</taxon>
        <taxon>malvids</taxon>
        <taxon>Brassicales</taxon>
        <taxon>Brassicaceae</taxon>
        <taxon>Brassiceae</taxon>
        <taxon>Brassica</taxon>
    </lineage>
</organism>
<evidence type="ECO:0000313" key="3">
    <source>
        <dbReference type="Proteomes" id="UP000886595"/>
    </source>
</evidence>
<feature type="transmembrane region" description="Helical" evidence="1">
    <location>
        <begin position="96"/>
        <end position="116"/>
    </location>
</feature>
<keyword evidence="1" id="KW-0812">Transmembrane</keyword>
<name>A0A8X7UVG5_BRACI</name>
<evidence type="ECO:0000256" key="1">
    <source>
        <dbReference type="SAM" id="Phobius"/>
    </source>
</evidence>
<dbReference type="EMBL" id="JAAMPC010000009">
    <property type="protein sequence ID" value="KAG2292274.1"/>
    <property type="molecule type" value="Genomic_DNA"/>
</dbReference>
<comment type="caution">
    <text evidence="2">The sequence shown here is derived from an EMBL/GenBank/DDBJ whole genome shotgun (WGS) entry which is preliminary data.</text>
</comment>
<dbReference type="AlphaFoldDB" id="A0A8X7UVG5"/>
<proteinExistence type="predicted"/>
<sequence>MELLEDGMYPSLWFRLRSVSVLLVGRFSPQISTCSRLAARGPSLCIFHGLRWLRMELFLGGEFPLLLGASSGGGAWRCVNSASCSRCLAGLLSSKLGFSGGVAFIVAILPSFVRLLNVS</sequence>
<gene>
    <name evidence="2" type="ORF">Bca52824_038943</name>
</gene>
<protein>
    <submittedName>
        <fullName evidence="2">Uncharacterized protein</fullName>
    </submittedName>
</protein>
<evidence type="ECO:0000313" key="2">
    <source>
        <dbReference type="EMBL" id="KAG2292274.1"/>
    </source>
</evidence>
<dbReference type="Proteomes" id="UP000886595">
    <property type="component" value="Unassembled WGS sequence"/>
</dbReference>